<name>A0A7K3WVR2_9FLAO</name>
<organism evidence="2 3">
    <name type="scientific">Cryomorpha ignava</name>
    <dbReference type="NCBI Taxonomy" id="101383"/>
    <lineage>
        <taxon>Bacteria</taxon>
        <taxon>Pseudomonadati</taxon>
        <taxon>Bacteroidota</taxon>
        <taxon>Flavobacteriia</taxon>
        <taxon>Flavobacteriales</taxon>
        <taxon>Cryomorphaceae</taxon>
        <taxon>Cryomorpha</taxon>
    </lineage>
</organism>
<dbReference type="Proteomes" id="UP000486602">
    <property type="component" value="Unassembled WGS sequence"/>
</dbReference>
<evidence type="ECO:0000256" key="1">
    <source>
        <dbReference type="SAM" id="Phobius"/>
    </source>
</evidence>
<sequence length="110" mass="11918">MALKQIKSFEEFKTQLETNVDLQKEFKENPVNAIQNFHQQNPLSNDKWIYRIIVLSLGLTIISIIIGVIILIGAGKIIDDGSVPTILTAIGSAAIGALAGLLAPPPRNNV</sequence>
<accession>A0A7K3WVR2</accession>
<protein>
    <submittedName>
        <fullName evidence="2">Uncharacterized protein</fullName>
    </submittedName>
</protein>
<reference evidence="2 3" key="1">
    <citation type="submission" date="2020-02" db="EMBL/GenBank/DDBJ databases">
        <title>Out from the shadows clarifying the taxonomy of the family Cryomorphaceae and related taxa by utilizing the GTDB taxonomic framework.</title>
        <authorList>
            <person name="Bowman J.P."/>
        </authorList>
    </citation>
    <scope>NUCLEOTIDE SEQUENCE [LARGE SCALE GENOMIC DNA]</scope>
    <source>
        <strain evidence="2 3">QSSC 1-22</strain>
    </source>
</reference>
<keyword evidence="3" id="KW-1185">Reference proteome</keyword>
<gene>
    <name evidence="2" type="ORF">G3O08_19050</name>
</gene>
<keyword evidence="1" id="KW-0472">Membrane</keyword>
<keyword evidence="1" id="KW-0812">Transmembrane</keyword>
<dbReference type="EMBL" id="JAAGVY010000062">
    <property type="protein sequence ID" value="NEN25594.1"/>
    <property type="molecule type" value="Genomic_DNA"/>
</dbReference>
<dbReference type="RefSeq" id="WP_163287044.1">
    <property type="nucleotide sequence ID" value="NZ_JAAGVY010000062.1"/>
</dbReference>
<dbReference type="AlphaFoldDB" id="A0A7K3WVR2"/>
<proteinExistence type="predicted"/>
<evidence type="ECO:0000313" key="2">
    <source>
        <dbReference type="EMBL" id="NEN25594.1"/>
    </source>
</evidence>
<comment type="caution">
    <text evidence="2">The sequence shown here is derived from an EMBL/GenBank/DDBJ whole genome shotgun (WGS) entry which is preliminary data.</text>
</comment>
<feature type="transmembrane region" description="Helical" evidence="1">
    <location>
        <begin position="86"/>
        <end position="103"/>
    </location>
</feature>
<evidence type="ECO:0000313" key="3">
    <source>
        <dbReference type="Proteomes" id="UP000486602"/>
    </source>
</evidence>
<keyword evidence="1" id="KW-1133">Transmembrane helix</keyword>
<feature type="transmembrane region" description="Helical" evidence="1">
    <location>
        <begin position="48"/>
        <end position="74"/>
    </location>
</feature>